<feature type="region of interest" description="Disordered" evidence="1">
    <location>
        <begin position="1"/>
        <end position="43"/>
    </location>
</feature>
<accession>A0ABQ4ZB16</accession>
<gene>
    <name evidence="2" type="ORF">Tco_0752728</name>
</gene>
<evidence type="ECO:0000256" key="1">
    <source>
        <dbReference type="SAM" id="MobiDB-lite"/>
    </source>
</evidence>
<feature type="compositionally biased region" description="Polar residues" evidence="1">
    <location>
        <begin position="30"/>
        <end position="39"/>
    </location>
</feature>
<comment type="caution">
    <text evidence="2">The sequence shown here is derived from an EMBL/GenBank/DDBJ whole genome shotgun (WGS) entry which is preliminary data.</text>
</comment>
<keyword evidence="3" id="KW-1185">Reference proteome</keyword>
<feature type="compositionally biased region" description="Polar residues" evidence="1">
    <location>
        <begin position="1"/>
        <end position="11"/>
    </location>
</feature>
<name>A0ABQ4ZB16_9ASTR</name>
<evidence type="ECO:0000313" key="3">
    <source>
        <dbReference type="Proteomes" id="UP001151760"/>
    </source>
</evidence>
<evidence type="ECO:0000313" key="2">
    <source>
        <dbReference type="EMBL" id="GJS86187.1"/>
    </source>
</evidence>
<organism evidence="2 3">
    <name type="scientific">Tanacetum coccineum</name>
    <dbReference type="NCBI Taxonomy" id="301880"/>
    <lineage>
        <taxon>Eukaryota</taxon>
        <taxon>Viridiplantae</taxon>
        <taxon>Streptophyta</taxon>
        <taxon>Embryophyta</taxon>
        <taxon>Tracheophyta</taxon>
        <taxon>Spermatophyta</taxon>
        <taxon>Magnoliopsida</taxon>
        <taxon>eudicotyledons</taxon>
        <taxon>Gunneridae</taxon>
        <taxon>Pentapetalae</taxon>
        <taxon>asterids</taxon>
        <taxon>campanulids</taxon>
        <taxon>Asterales</taxon>
        <taxon>Asteraceae</taxon>
        <taxon>Asteroideae</taxon>
        <taxon>Anthemideae</taxon>
        <taxon>Anthemidinae</taxon>
        <taxon>Tanacetum</taxon>
    </lineage>
</organism>
<reference evidence="2" key="1">
    <citation type="journal article" date="2022" name="Int. J. Mol. Sci.">
        <title>Draft Genome of Tanacetum Coccineum: Genomic Comparison of Closely Related Tanacetum-Family Plants.</title>
        <authorList>
            <person name="Yamashiro T."/>
            <person name="Shiraishi A."/>
            <person name="Nakayama K."/>
            <person name="Satake H."/>
        </authorList>
    </citation>
    <scope>NUCLEOTIDE SEQUENCE</scope>
</reference>
<dbReference type="EMBL" id="BQNB010011104">
    <property type="protein sequence ID" value="GJS86187.1"/>
    <property type="molecule type" value="Genomic_DNA"/>
</dbReference>
<protein>
    <submittedName>
        <fullName evidence="2">Uncharacterized protein</fullName>
    </submittedName>
</protein>
<dbReference type="Proteomes" id="UP001151760">
    <property type="component" value="Unassembled WGS sequence"/>
</dbReference>
<sequence>MSTSNTHQQSLADAGSETRPPMLERGSYIPWTSSQTPTLRTKDDLTGDDLKHYEAEIEALNLILISIPNDIYNSVDASRLAKTLIEDSYDDLLDYLSQYEKLVNASRAKKLEKSHDPLALVAHMGSSSRISSPYYVTHPSSVVDYDNDYQWDAFQ</sequence>
<proteinExistence type="predicted"/>
<reference evidence="2" key="2">
    <citation type="submission" date="2022-01" db="EMBL/GenBank/DDBJ databases">
        <authorList>
            <person name="Yamashiro T."/>
            <person name="Shiraishi A."/>
            <person name="Satake H."/>
            <person name="Nakayama K."/>
        </authorList>
    </citation>
    <scope>NUCLEOTIDE SEQUENCE</scope>
</reference>